<feature type="domain" description="Glycosyl hydrolase family 13 catalytic" evidence="1">
    <location>
        <begin position="305"/>
        <end position="698"/>
    </location>
</feature>
<name>A0A4S3M3V5_9FLAO</name>
<proteinExistence type="predicted"/>
<dbReference type="SUPFAM" id="SSF51445">
    <property type="entry name" value="(Trans)glycosidases"/>
    <property type="match status" value="1"/>
</dbReference>
<dbReference type="Gene3D" id="3.20.20.80">
    <property type="entry name" value="Glycosidases"/>
    <property type="match status" value="1"/>
</dbReference>
<dbReference type="CDD" id="cd02859">
    <property type="entry name" value="E_set_AMPKbeta_like_N"/>
    <property type="match status" value="1"/>
</dbReference>
<dbReference type="GO" id="GO:0016829">
    <property type="term" value="F:lyase activity"/>
    <property type="evidence" value="ECO:0007669"/>
    <property type="project" value="UniProtKB-KW"/>
</dbReference>
<dbReference type="PROSITE" id="PS51257">
    <property type="entry name" value="PROKAR_LIPOPROTEIN"/>
    <property type="match status" value="1"/>
</dbReference>
<protein>
    <submittedName>
        <fullName evidence="2">Alpha-amlyase</fullName>
    </submittedName>
</protein>
<dbReference type="OrthoDB" id="9806009at2"/>
<dbReference type="InterPro" id="IPR013783">
    <property type="entry name" value="Ig-like_fold"/>
</dbReference>
<evidence type="ECO:0000259" key="1">
    <source>
        <dbReference type="SMART" id="SM00642"/>
    </source>
</evidence>
<reference evidence="2 3" key="1">
    <citation type="submission" date="2019-04" db="EMBL/GenBank/DDBJ databases">
        <title>Draft genome sequence of Robertkochia marina CC-AMO-30D.</title>
        <authorList>
            <person name="Hameed A."/>
            <person name="Lin S.-Y."/>
            <person name="Shahina M."/>
            <person name="Lai W.-A."/>
            <person name="Young C.-C."/>
        </authorList>
    </citation>
    <scope>NUCLEOTIDE SEQUENCE [LARGE SCALE GENOMIC DNA]</scope>
    <source>
        <strain evidence="2 3">CC-AMO-30D</strain>
    </source>
</reference>
<dbReference type="GO" id="GO:0005975">
    <property type="term" value="P:carbohydrate metabolic process"/>
    <property type="evidence" value="ECO:0007669"/>
    <property type="project" value="InterPro"/>
</dbReference>
<dbReference type="SMART" id="SM00642">
    <property type="entry name" value="Aamy"/>
    <property type="match status" value="1"/>
</dbReference>
<dbReference type="Proteomes" id="UP000305939">
    <property type="component" value="Unassembled WGS sequence"/>
</dbReference>
<dbReference type="Pfam" id="PF16561">
    <property type="entry name" value="AMPK1_CBM"/>
    <property type="match status" value="1"/>
</dbReference>
<dbReference type="InterPro" id="IPR006047">
    <property type="entry name" value="GH13_cat_dom"/>
</dbReference>
<dbReference type="EMBL" id="SSMC01000001">
    <property type="protein sequence ID" value="THD69773.1"/>
    <property type="molecule type" value="Genomic_DNA"/>
</dbReference>
<accession>A0A4S3M3V5</accession>
<dbReference type="AlphaFoldDB" id="A0A4S3M3V5"/>
<dbReference type="Gene3D" id="2.60.40.10">
    <property type="entry name" value="Immunoglobulins"/>
    <property type="match status" value="1"/>
</dbReference>
<evidence type="ECO:0000313" key="3">
    <source>
        <dbReference type="Proteomes" id="UP000305939"/>
    </source>
</evidence>
<evidence type="ECO:0000313" key="2">
    <source>
        <dbReference type="EMBL" id="THD69773.1"/>
    </source>
</evidence>
<comment type="caution">
    <text evidence="2">The sequence shown here is derived from an EMBL/GenBank/DDBJ whole genome shotgun (WGS) entry which is preliminary data.</text>
</comment>
<dbReference type="RefSeq" id="WP_136335263.1">
    <property type="nucleotide sequence ID" value="NZ_QXMP01000002.1"/>
</dbReference>
<keyword evidence="3" id="KW-1185">Reference proteome</keyword>
<organism evidence="2 3">
    <name type="scientific">Robertkochia marina</name>
    <dbReference type="NCBI Taxonomy" id="1227945"/>
    <lineage>
        <taxon>Bacteria</taxon>
        <taxon>Pseudomonadati</taxon>
        <taxon>Bacteroidota</taxon>
        <taxon>Flavobacteriia</taxon>
        <taxon>Flavobacteriales</taxon>
        <taxon>Flavobacteriaceae</taxon>
        <taxon>Robertkochia</taxon>
    </lineage>
</organism>
<dbReference type="PANTHER" id="PTHR10357">
    <property type="entry name" value="ALPHA-AMYLASE FAMILY MEMBER"/>
    <property type="match status" value="1"/>
</dbReference>
<keyword evidence="2" id="KW-0456">Lyase</keyword>
<dbReference type="Pfam" id="PF00128">
    <property type="entry name" value="Alpha-amylase"/>
    <property type="match status" value="1"/>
</dbReference>
<gene>
    <name evidence="2" type="ORF">E7Z59_05450</name>
</gene>
<dbReference type="InterPro" id="IPR032640">
    <property type="entry name" value="AMPK1_CBM"/>
</dbReference>
<dbReference type="SUPFAM" id="SSF81296">
    <property type="entry name" value="E set domains"/>
    <property type="match status" value="1"/>
</dbReference>
<dbReference type="InterPro" id="IPR017853">
    <property type="entry name" value="GH"/>
</dbReference>
<dbReference type="InterPro" id="IPR014756">
    <property type="entry name" value="Ig_E-set"/>
</dbReference>
<sequence length="763" mass="85743">MKNMFLAATALCFGALLTSCKQEQSQEPGSVIDPLASPVYLAPDNNGIVLQDYFPDPSVVDSIGKSAGFEVVLSEDEQVLSLNPMDGMKPVENLRIYTAGGVVNDIPVFKSTAEEVSFKLDDQEKKYREVMLKGAFNGWVPERSVMEYQDGAWHYKAVFYPGNHQYLFVVDGQEMTDPDNPIKQSNGFGGFNSILEVGESGSKPMVNMEAIQENNLILSSDKSLEGALVYLDNQLLPADMVSVNGTKIGVKLPGRVTEGRSFIRIYPFDTKGSGNDLLIPLENGEVVTDAGVLNRNDMHTQVMYFLMVDRFRDGDTTNTKKVDNDTILPIANYYGGDLQGVVDKIDDGYFQSLGINTIWLSPITQNTEGAYGLWKDPYTRFSGYHGYWPVSNTKIDHRFGDEAVLKALIDKAHDQGMNVILDYVANHVHKEHPLYKEHPEWATDLYLPDGTMNTERWDDHRLTTWFDTHLPTLDFSQPEVVEKMTDSAAYWVTNFELDGFRHDATKHIQEEFWRTLTRKVRERTDRPIYQIGETYGSYDLIRSYINTGMLDAQFDFNLYDASVAAFAQPEAGFGGLARAVEQGMEYFGSHHLMGNITGNQDRARFISYASGDVRFDEDAKAAGWTRDIEISDSTAYKKLEMLHAFNLMIPGVPCIYYADEYGVPGGNDPDNRRQMKFEDLNEKEAALRNKVSELVKMRTGNMALLYGTTQVALPEEKVMAIKRSYLNDEVVAVFNKTQEPFSGEVFGTTVEVPAGDYTVIIKN</sequence>